<keyword evidence="2 5" id="KW-0808">Transferase</keyword>
<feature type="compositionally biased region" description="Polar residues" evidence="3">
    <location>
        <begin position="263"/>
        <end position="276"/>
    </location>
</feature>
<evidence type="ECO:0000313" key="6">
    <source>
        <dbReference type="Proteomes" id="UP000593594"/>
    </source>
</evidence>
<evidence type="ECO:0000256" key="1">
    <source>
        <dbReference type="ARBA" id="ARBA00005771"/>
    </source>
</evidence>
<dbReference type="KEGG" id="kmn:HW532_03465"/>
<dbReference type="PANTHER" id="PTHR11783">
    <property type="entry name" value="SULFOTRANSFERASE SULT"/>
    <property type="match status" value="1"/>
</dbReference>
<dbReference type="InterPro" id="IPR000863">
    <property type="entry name" value="Sulfotransferase_dom"/>
</dbReference>
<dbReference type="Proteomes" id="UP000593594">
    <property type="component" value="Chromosome"/>
</dbReference>
<reference evidence="5 6" key="1">
    <citation type="submission" date="2020-06" db="EMBL/GenBank/DDBJ databases">
        <title>Genome sequence of 2 isolates from Red Sea Mangroves.</title>
        <authorList>
            <person name="Sefrji F."/>
            <person name="Michoud G."/>
            <person name="Merlino G."/>
            <person name="Daffonchio D."/>
        </authorList>
    </citation>
    <scope>NUCLEOTIDE SEQUENCE [LARGE SCALE GENOMIC DNA]</scope>
    <source>
        <strain evidence="5 6">R1DC25</strain>
    </source>
</reference>
<sequence length="276" mass="31634">MRNPIASVKDWLQVEQRLFLRDNLVLSFPKSGRTWLRVMLDELDIPARYFHANYKQPTVLTERDRRVPRRYRHVLVLVRDPRDVVVSAYHSHLKREGRQLDSLGDLVRDPAMGIETIIRYNLFWAQQARAEPFMGIATYEHLRADTEDALAGIAAFFGAQRSSAAVGKAVEECRLERMREREARGEYSERYGDILTPGDPKDPNSFKVRQGKAGGYRTEMSAEDIAFCDGLMERLDYFETLNACLREASASPRQSPWLYAPGNGTTLQPQPQAERA</sequence>
<proteinExistence type="inferred from homology"/>
<dbReference type="AlphaFoldDB" id="A0A7S8C222"/>
<feature type="region of interest" description="Disordered" evidence="3">
    <location>
        <begin position="254"/>
        <end position="276"/>
    </location>
</feature>
<gene>
    <name evidence="5" type="ORF">HW532_03465</name>
</gene>
<dbReference type="Gene3D" id="3.40.50.300">
    <property type="entry name" value="P-loop containing nucleotide triphosphate hydrolases"/>
    <property type="match status" value="1"/>
</dbReference>
<feature type="domain" description="Sulfotransferase" evidence="4">
    <location>
        <begin position="74"/>
        <end position="233"/>
    </location>
</feature>
<dbReference type="EMBL" id="CP058214">
    <property type="protein sequence ID" value="QPC41857.1"/>
    <property type="molecule type" value="Genomic_DNA"/>
</dbReference>
<evidence type="ECO:0000259" key="4">
    <source>
        <dbReference type="Pfam" id="PF00685"/>
    </source>
</evidence>
<name>A0A7S8C222_9HYPH</name>
<organism evidence="5 6">
    <name type="scientific">Kaustia mangrovi</name>
    <dbReference type="NCBI Taxonomy" id="2593653"/>
    <lineage>
        <taxon>Bacteria</taxon>
        <taxon>Pseudomonadati</taxon>
        <taxon>Pseudomonadota</taxon>
        <taxon>Alphaproteobacteria</taxon>
        <taxon>Hyphomicrobiales</taxon>
        <taxon>Parvibaculaceae</taxon>
        <taxon>Kaustia</taxon>
    </lineage>
</organism>
<accession>A0A7S8C222</accession>
<evidence type="ECO:0000256" key="3">
    <source>
        <dbReference type="SAM" id="MobiDB-lite"/>
    </source>
</evidence>
<evidence type="ECO:0000313" key="5">
    <source>
        <dbReference type="EMBL" id="QPC41857.1"/>
    </source>
</evidence>
<dbReference type="Pfam" id="PF00685">
    <property type="entry name" value="Sulfotransfer_1"/>
    <property type="match status" value="1"/>
</dbReference>
<dbReference type="InterPro" id="IPR027417">
    <property type="entry name" value="P-loop_NTPase"/>
</dbReference>
<protein>
    <submittedName>
        <fullName evidence="5">Sulfotransferase domain-containing protein</fullName>
    </submittedName>
</protein>
<evidence type="ECO:0000256" key="2">
    <source>
        <dbReference type="ARBA" id="ARBA00022679"/>
    </source>
</evidence>
<dbReference type="SUPFAM" id="SSF52540">
    <property type="entry name" value="P-loop containing nucleoside triphosphate hydrolases"/>
    <property type="match status" value="1"/>
</dbReference>
<keyword evidence="6" id="KW-1185">Reference proteome</keyword>
<comment type="similarity">
    <text evidence="1">Belongs to the sulfotransferase 1 family.</text>
</comment>
<dbReference type="RefSeq" id="WP_213163084.1">
    <property type="nucleotide sequence ID" value="NZ_CP058214.1"/>
</dbReference>
<dbReference type="GO" id="GO:0008146">
    <property type="term" value="F:sulfotransferase activity"/>
    <property type="evidence" value="ECO:0007669"/>
    <property type="project" value="InterPro"/>
</dbReference>